<feature type="domain" description="Methyltransferase small" evidence="3">
    <location>
        <begin position="37"/>
        <end position="202"/>
    </location>
</feature>
<evidence type="ECO:0000313" key="4">
    <source>
        <dbReference type="EMBL" id="RZT84174.1"/>
    </source>
</evidence>
<protein>
    <submittedName>
        <fullName evidence="4">Methyltransferase family protein</fullName>
    </submittedName>
</protein>
<dbReference type="CDD" id="cd02440">
    <property type="entry name" value="AdoMet_MTases"/>
    <property type="match status" value="1"/>
</dbReference>
<dbReference type="AlphaFoldDB" id="A0A4Q7UT60"/>
<evidence type="ECO:0000256" key="1">
    <source>
        <dbReference type="ARBA" id="ARBA00022603"/>
    </source>
</evidence>
<dbReference type="GO" id="GO:0032259">
    <property type="term" value="P:methylation"/>
    <property type="evidence" value="ECO:0007669"/>
    <property type="project" value="UniProtKB-KW"/>
</dbReference>
<dbReference type="PANTHER" id="PTHR47816:SF4">
    <property type="entry name" value="RIBOSOMAL RNA SMALL SUBUNIT METHYLTRANSFERASE C"/>
    <property type="match status" value="1"/>
</dbReference>
<keyword evidence="2 4" id="KW-0808">Transferase</keyword>
<evidence type="ECO:0000313" key="5">
    <source>
        <dbReference type="Proteomes" id="UP000291591"/>
    </source>
</evidence>
<dbReference type="Pfam" id="PF05175">
    <property type="entry name" value="MTS"/>
    <property type="match status" value="1"/>
</dbReference>
<dbReference type="InterPro" id="IPR046977">
    <property type="entry name" value="RsmC/RlmG"/>
</dbReference>
<evidence type="ECO:0000256" key="2">
    <source>
        <dbReference type="ARBA" id="ARBA00022679"/>
    </source>
</evidence>
<keyword evidence="5" id="KW-1185">Reference proteome</keyword>
<name>A0A4Q7UT60_PSEST</name>
<proteinExistence type="predicted"/>
<dbReference type="Proteomes" id="UP000291591">
    <property type="component" value="Unassembled WGS sequence"/>
</dbReference>
<accession>A0A4Q7UT60</accession>
<dbReference type="EMBL" id="SHKL01000001">
    <property type="protein sequence ID" value="RZT84174.1"/>
    <property type="molecule type" value="Genomic_DNA"/>
</dbReference>
<gene>
    <name evidence="4" type="ORF">EV383_1010</name>
</gene>
<organism evidence="4 5">
    <name type="scientific">Pseudonocardia sediminis</name>
    <dbReference type="NCBI Taxonomy" id="1397368"/>
    <lineage>
        <taxon>Bacteria</taxon>
        <taxon>Bacillati</taxon>
        <taxon>Actinomycetota</taxon>
        <taxon>Actinomycetes</taxon>
        <taxon>Pseudonocardiales</taxon>
        <taxon>Pseudonocardiaceae</taxon>
        <taxon>Pseudonocardia</taxon>
    </lineage>
</organism>
<dbReference type="SUPFAM" id="SSF53335">
    <property type="entry name" value="S-adenosyl-L-methionine-dependent methyltransferases"/>
    <property type="match status" value="1"/>
</dbReference>
<comment type="caution">
    <text evidence="4">The sequence shown here is derived from an EMBL/GenBank/DDBJ whole genome shotgun (WGS) entry which is preliminary data.</text>
</comment>
<dbReference type="InterPro" id="IPR007848">
    <property type="entry name" value="Small_mtfrase_dom"/>
</dbReference>
<dbReference type="PANTHER" id="PTHR47816">
    <property type="entry name" value="RIBOSOMAL RNA SMALL SUBUNIT METHYLTRANSFERASE C"/>
    <property type="match status" value="1"/>
</dbReference>
<dbReference type="InterPro" id="IPR029063">
    <property type="entry name" value="SAM-dependent_MTases_sf"/>
</dbReference>
<evidence type="ECO:0000259" key="3">
    <source>
        <dbReference type="Pfam" id="PF05175"/>
    </source>
</evidence>
<dbReference type="GO" id="GO:0008757">
    <property type="term" value="F:S-adenosylmethionine-dependent methyltransferase activity"/>
    <property type="evidence" value="ECO:0007669"/>
    <property type="project" value="InterPro"/>
</dbReference>
<keyword evidence="1 4" id="KW-0489">Methyltransferase</keyword>
<sequence length="209" mass="22563">MMRAVGSVRVQDHYFTADPTAPSRPGTVRLHTDGVDLTLATDSGVFSQSRVDRGTKVLLDSAPMPSTRGPLLDLGCGYGPIALTLATRRRRLPVWAIDLNDRALGLTRANADAAGLGNVTACRPDEVPDDVVFAGIYSNPPIRSGKAALHEMLLRWLPRLDPAGVAYLVVSKNLGSDSLARWLDEQGFPTSRLTSDRGFRVLEVRPSTS</sequence>
<dbReference type="Gene3D" id="3.40.50.150">
    <property type="entry name" value="Vaccinia Virus protein VP39"/>
    <property type="match status" value="1"/>
</dbReference>
<reference evidence="4 5" key="1">
    <citation type="submission" date="2019-02" db="EMBL/GenBank/DDBJ databases">
        <title>Sequencing the genomes of 1000 actinobacteria strains.</title>
        <authorList>
            <person name="Klenk H.-P."/>
        </authorList>
    </citation>
    <scope>NUCLEOTIDE SEQUENCE [LARGE SCALE GENOMIC DNA]</scope>
    <source>
        <strain evidence="4 5">DSM 45779</strain>
    </source>
</reference>